<feature type="binding site" evidence="10">
    <location>
        <position position="241"/>
    </location>
    <ligand>
        <name>Zn(2+)</name>
        <dbReference type="ChEBI" id="CHEBI:29105"/>
    </ligand>
</feature>
<dbReference type="EC" id="3.6.1.-" evidence="10"/>
<dbReference type="Gene3D" id="1.10.40.50">
    <property type="entry name" value="Probable gtpase engc, domain 3"/>
    <property type="match status" value="1"/>
</dbReference>
<dbReference type="PANTHER" id="PTHR32120">
    <property type="entry name" value="SMALL RIBOSOMAL SUBUNIT BIOGENESIS GTPASE RSGA"/>
    <property type="match status" value="1"/>
</dbReference>
<feature type="binding site" evidence="10">
    <location>
        <begin position="156"/>
        <end position="164"/>
    </location>
    <ligand>
        <name>GTP</name>
        <dbReference type="ChEBI" id="CHEBI:37565"/>
    </ligand>
</feature>
<dbReference type="GO" id="GO:0005737">
    <property type="term" value="C:cytoplasm"/>
    <property type="evidence" value="ECO:0007669"/>
    <property type="project" value="UniProtKB-SubCell"/>
</dbReference>
<dbReference type="InterPro" id="IPR010914">
    <property type="entry name" value="RsgA_GTPase_dom"/>
</dbReference>
<dbReference type="NCBIfam" id="TIGR00157">
    <property type="entry name" value="ribosome small subunit-dependent GTPase A"/>
    <property type="match status" value="1"/>
</dbReference>
<evidence type="ECO:0000259" key="12">
    <source>
        <dbReference type="PROSITE" id="PS51721"/>
    </source>
</evidence>
<dbReference type="HAMAP" id="MF_01820">
    <property type="entry name" value="GTPase_RsgA"/>
    <property type="match status" value="1"/>
</dbReference>
<comment type="function">
    <text evidence="10">One of several proteins that assist in the late maturation steps of the functional core of the 30S ribosomal subunit. Helps release RbfA from mature subunits. May play a role in the assembly of ribosomal proteins into the subunit. Circularly permuted GTPase that catalyzes slow GTP hydrolysis, GTPase activity is stimulated by the 30S ribosomal subunit.</text>
</comment>
<feature type="binding site" evidence="10">
    <location>
        <position position="249"/>
    </location>
    <ligand>
        <name>Zn(2+)</name>
        <dbReference type="ChEBI" id="CHEBI:29105"/>
    </ligand>
</feature>
<dbReference type="InterPro" id="IPR027417">
    <property type="entry name" value="P-loop_NTPase"/>
</dbReference>
<organism evidence="13 14">
    <name type="scientific">Skermanella aerolata</name>
    <dbReference type="NCBI Taxonomy" id="393310"/>
    <lineage>
        <taxon>Bacteria</taxon>
        <taxon>Pseudomonadati</taxon>
        <taxon>Pseudomonadota</taxon>
        <taxon>Alphaproteobacteria</taxon>
        <taxon>Rhodospirillales</taxon>
        <taxon>Azospirillaceae</taxon>
        <taxon>Skermanella</taxon>
    </lineage>
</organism>
<evidence type="ECO:0000256" key="7">
    <source>
        <dbReference type="ARBA" id="ARBA00022833"/>
    </source>
</evidence>
<evidence type="ECO:0000256" key="4">
    <source>
        <dbReference type="ARBA" id="ARBA00022730"/>
    </source>
</evidence>
<dbReference type="InterPro" id="IPR030378">
    <property type="entry name" value="G_CP_dom"/>
</dbReference>
<keyword evidence="3 10" id="KW-0479">Metal-binding</keyword>
<keyword evidence="2 10" id="KW-0690">Ribosome biogenesis</keyword>
<dbReference type="PROSITE" id="PS50936">
    <property type="entry name" value="ENGC_GTPASE"/>
    <property type="match status" value="1"/>
</dbReference>
<dbReference type="PANTHER" id="PTHR32120:SF10">
    <property type="entry name" value="SMALL RIBOSOMAL SUBUNIT BIOGENESIS GTPASE RSGA"/>
    <property type="match status" value="1"/>
</dbReference>
<keyword evidence="8 10" id="KW-0694">RNA-binding</keyword>
<dbReference type="SUPFAM" id="SSF52540">
    <property type="entry name" value="P-loop containing nucleoside triphosphate hydrolases"/>
    <property type="match status" value="1"/>
</dbReference>
<dbReference type="Proteomes" id="UP000321523">
    <property type="component" value="Unassembled WGS sequence"/>
</dbReference>
<keyword evidence="7 10" id="KW-0862">Zinc</keyword>
<keyword evidence="5 10" id="KW-0547">Nucleotide-binding</keyword>
<dbReference type="Pfam" id="PF03193">
    <property type="entry name" value="RsgA_GTPase"/>
    <property type="match status" value="1"/>
</dbReference>
<dbReference type="InterPro" id="IPR004881">
    <property type="entry name" value="Ribosome_biogen_GTPase_RsgA"/>
</dbReference>
<keyword evidence="6 10" id="KW-0378">Hydrolase</keyword>
<reference evidence="13 14" key="1">
    <citation type="submission" date="2019-07" db="EMBL/GenBank/DDBJ databases">
        <title>Whole genome shotgun sequence of Skermanella aerolata NBRC 106429.</title>
        <authorList>
            <person name="Hosoyama A."/>
            <person name="Uohara A."/>
            <person name="Ohji S."/>
            <person name="Ichikawa N."/>
        </authorList>
    </citation>
    <scope>NUCLEOTIDE SEQUENCE [LARGE SCALE GENOMIC DNA]</scope>
    <source>
        <strain evidence="13 14">NBRC 106429</strain>
    </source>
</reference>
<dbReference type="Gene3D" id="3.40.50.300">
    <property type="entry name" value="P-loop containing nucleotide triphosphate hydrolases"/>
    <property type="match status" value="1"/>
</dbReference>
<name>A0A512DYJ6_9PROT</name>
<comment type="similarity">
    <text evidence="10">Belongs to the TRAFAC class YlqF/YawG GTPase family. RsgA subfamily.</text>
</comment>
<evidence type="ECO:0000313" key="14">
    <source>
        <dbReference type="Proteomes" id="UP000321523"/>
    </source>
</evidence>
<evidence type="ECO:0000256" key="9">
    <source>
        <dbReference type="ARBA" id="ARBA00023134"/>
    </source>
</evidence>
<feature type="binding site" evidence="10">
    <location>
        <position position="236"/>
    </location>
    <ligand>
        <name>Zn(2+)</name>
        <dbReference type="ChEBI" id="CHEBI:29105"/>
    </ligand>
</feature>
<feature type="domain" description="EngC GTPase" evidence="11">
    <location>
        <begin position="65"/>
        <end position="211"/>
    </location>
</feature>
<keyword evidence="9 10" id="KW-0342">GTP-binding</keyword>
<evidence type="ECO:0000256" key="5">
    <source>
        <dbReference type="ARBA" id="ARBA00022741"/>
    </source>
</evidence>
<accession>A0A512DYJ6</accession>
<dbReference type="GO" id="GO:0042274">
    <property type="term" value="P:ribosomal small subunit biogenesis"/>
    <property type="evidence" value="ECO:0007669"/>
    <property type="project" value="UniProtKB-UniRule"/>
</dbReference>
<comment type="subcellular location">
    <subcellularLocation>
        <location evidence="10">Cytoplasm</location>
    </subcellularLocation>
</comment>
<dbReference type="GO" id="GO:0003924">
    <property type="term" value="F:GTPase activity"/>
    <property type="evidence" value="ECO:0007669"/>
    <property type="project" value="UniProtKB-UniRule"/>
</dbReference>
<evidence type="ECO:0000256" key="10">
    <source>
        <dbReference type="HAMAP-Rule" id="MF_01820"/>
    </source>
</evidence>
<evidence type="ECO:0000259" key="11">
    <source>
        <dbReference type="PROSITE" id="PS50936"/>
    </source>
</evidence>
<comment type="subunit">
    <text evidence="10">Monomer. Associates with 30S ribosomal subunit, binds 16S rRNA.</text>
</comment>
<evidence type="ECO:0000256" key="3">
    <source>
        <dbReference type="ARBA" id="ARBA00022723"/>
    </source>
</evidence>
<evidence type="ECO:0000256" key="1">
    <source>
        <dbReference type="ARBA" id="ARBA00022490"/>
    </source>
</evidence>
<comment type="cofactor">
    <cofactor evidence="10">
        <name>Zn(2+)</name>
        <dbReference type="ChEBI" id="CHEBI:29105"/>
    </cofactor>
    <text evidence="10">Binds 1 zinc ion per subunit.</text>
</comment>
<dbReference type="AlphaFoldDB" id="A0A512DYJ6"/>
<proteinExistence type="inferred from homology"/>
<dbReference type="GO" id="GO:0019843">
    <property type="term" value="F:rRNA binding"/>
    <property type="evidence" value="ECO:0007669"/>
    <property type="project" value="UniProtKB-KW"/>
</dbReference>
<feature type="domain" description="CP-type G" evidence="12">
    <location>
        <begin position="59"/>
        <end position="213"/>
    </location>
</feature>
<dbReference type="CDD" id="cd01854">
    <property type="entry name" value="YjeQ_EngC"/>
    <property type="match status" value="1"/>
</dbReference>
<evidence type="ECO:0000256" key="8">
    <source>
        <dbReference type="ARBA" id="ARBA00022884"/>
    </source>
</evidence>
<gene>
    <name evidence="13" type="primary">rsgA2</name>
    <name evidence="10" type="synonym">rsgA</name>
    <name evidence="13" type="ORF">SAE02_56740</name>
</gene>
<sequence length="309" mass="33670">MAGDGGEATIPSYLRDARSEEEYPTVGDWLLIDRDTHRLDRVLHRASLFKRRAPGTGRKPQLIAANIDTLFIVSSCNQDFNVARLERYLILAGEAGVTPIVVLTKADLTDEPEAYAKAARALRRGLLVETVNALDPGDIAAIKAWCGPGQTVALMGSSGVGKSTLINTLTGAPALATQSIRDDDRGRHTTTARSLHRLEEGGWLIDTPGMRELQLTDTAAGVDEVFEDITALAKSCRFSDCAHGTEPGCAVRAAVDAGTLTPERLARWRKLAAEEAFNTETLAERRTRTRAFGKMVRSVLKEKDRMKRS</sequence>
<keyword evidence="1 10" id="KW-0963">Cytoplasm</keyword>
<protein>
    <recommendedName>
        <fullName evidence="10">Small ribosomal subunit biogenesis GTPase RsgA</fullName>
        <ecNumber evidence="10">3.6.1.-</ecNumber>
    </recommendedName>
</protein>
<dbReference type="GO" id="GO:0046872">
    <property type="term" value="F:metal ion binding"/>
    <property type="evidence" value="ECO:0007669"/>
    <property type="project" value="UniProtKB-KW"/>
</dbReference>
<dbReference type="GO" id="GO:0005525">
    <property type="term" value="F:GTP binding"/>
    <property type="evidence" value="ECO:0007669"/>
    <property type="project" value="UniProtKB-UniRule"/>
</dbReference>
<keyword evidence="14" id="KW-1185">Reference proteome</keyword>
<dbReference type="PROSITE" id="PS51721">
    <property type="entry name" value="G_CP"/>
    <property type="match status" value="1"/>
</dbReference>
<dbReference type="EMBL" id="BJYZ01000029">
    <property type="protein sequence ID" value="GEO41526.1"/>
    <property type="molecule type" value="Genomic_DNA"/>
</dbReference>
<keyword evidence="4 10" id="KW-0699">rRNA-binding</keyword>
<evidence type="ECO:0000313" key="13">
    <source>
        <dbReference type="EMBL" id="GEO41526.1"/>
    </source>
</evidence>
<feature type="binding site" evidence="10">
    <location>
        <position position="243"/>
    </location>
    <ligand>
        <name>Zn(2+)</name>
        <dbReference type="ChEBI" id="CHEBI:29105"/>
    </ligand>
</feature>
<evidence type="ECO:0000256" key="2">
    <source>
        <dbReference type="ARBA" id="ARBA00022517"/>
    </source>
</evidence>
<comment type="caution">
    <text evidence="13">The sequence shown here is derived from an EMBL/GenBank/DDBJ whole genome shotgun (WGS) entry which is preliminary data.</text>
</comment>
<evidence type="ECO:0000256" key="6">
    <source>
        <dbReference type="ARBA" id="ARBA00022801"/>
    </source>
</evidence>
<feature type="binding site" evidence="10">
    <location>
        <begin position="104"/>
        <end position="107"/>
    </location>
    <ligand>
        <name>GTP</name>
        <dbReference type="ChEBI" id="CHEBI:37565"/>
    </ligand>
</feature>